<feature type="transmembrane region" description="Helical" evidence="1">
    <location>
        <begin position="55"/>
        <end position="75"/>
    </location>
</feature>
<evidence type="ECO:0000256" key="1">
    <source>
        <dbReference type="SAM" id="Phobius"/>
    </source>
</evidence>
<keyword evidence="1" id="KW-0472">Membrane</keyword>
<accession>A0A1H1SH21</accession>
<dbReference type="PANTHER" id="PTHR36435">
    <property type="entry name" value="SLR1288 PROTEIN"/>
    <property type="match status" value="1"/>
</dbReference>
<evidence type="ECO:0000259" key="2">
    <source>
        <dbReference type="Pfam" id="PF02517"/>
    </source>
</evidence>
<dbReference type="EMBL" id="LT629736">
    <property type="protein sequence ID" value="SDS47305.1"/>
    <property type="molecule type" value="Genomic_DNA"/>
</dbReference>
<dbReference type="GO" id="GO:0004175">
    <property type="term" value="F:endopeptidase activity"/>
    <property type="evidence" value="ECO:0007669"/>
    <property type="project" value="UniProtKB-ARBA"/>
</dbReference>
<keyword evidence="1" id="KW-0812">Transmembrane</keyword>
<dbReference type="GO" id="GO:0080120">
    <property type="term" value="P:CAAX-box protein maturation"/>
    <property type="evidence" value="ECO:0007669"/>
    <property type="project" value="UniProtKB-ARBA"/>
</dbReference>
<dbReference type="OrthoDB" id="9799666at2"/>
<feature type="transmembrane region" description="Helical" evidence="1">
    <location>
        <begin position="20"/>
        <end position="43"/>
    </location>
</feature>
<keyword evidence="4" id="KW-1185">Reference proteome</keyword>
<protein>
    <submittedName>
        <fullName evidence="3">CAAX protease self-immunity</fullName>
    </submittedName>
</protein>
<organism evidence="3 4">
    <name type="scientific">Halopseudomonas xinjiangensis</name>
    <dbReference type="NCBI Taxonomy" id="487184"/>
    <lineage>
        <taxon>Bacteria</taxon>
        <taxon>Pseudomonadati</taxon>
        <taxon>Pseudomonadota</taxon>
        <taxon>Gammaproteobacteria</taxon>
        <taxon>Pseudomonadales</taxon>
        <taxon>Pseudomonadaceae</taxon>
        <taxon>Halopseudomonas</taxon>
    </lineage>
</organism>
<sequence length="247" mass="27572">MRRFVALPDPSRSAFDDALILLRLAIGYAALGMLAHQIAGWLMRHVGHHFHIDTQFLLLDALFAGVILLGSLALARLYQPSATLRWMFGTGWRLRGALIAIAGAIAMVWLADPLADWLDIRLPQRGIMPESEAAPQAITPLLDLAGGRFVTALLIAVIWVPMAEEWVFRGWLFRALQRTRPGLLVALPATTLIFSLLHSFYSPGGVLVIGLLGLFLGWLRWRYDQLWFCVLAHATYNWITLLRVAGQ</sequence>
<dbReference type="Proteomes" id="UP000243207">
    <property type="component" value="Chromosome I"/>
</dbReference>
<feature type="transmembrane region" description="Helical" evidence="1">
    <location>
        <begin position="149"/>
        <end position="168"/>
    </location>
</feature>
<gene>
    <name evidence="3" type="ORF">SAMN05216421_1588</name>
</gene>
<keyword evidence="1" id="KW-1133">Transmembrane helix</keyword>
<feature type="domain" description="CAAX prenyl protease 2/Lysostaphin resistance protein A-like" evidence="2">
    <location>
        <begin position="149"/>
        <end position="239"/>
    </location>
</feature>
<dbReference type="RefSeq" id="WP_093392893.1">
    <property type="nucleotide sequence ID" value="NZ_LT629736.1"/>
</dbReference>
<dbReference type="InterPro" id="IPR052710">
    <property type="entry name" value="CAAX_protease"/>
</dbReference>
<evidence type="ECO:0000313" key="4">
    <source>
        <dbReference type="Proteomes" id="UP000243207"/>
    </source>
</evidence>
<feature type="transmembrane region" description="Helical" evidence="1">
    <location>
        <begin position="226"/>
        <end position="245"/>
    </location>
</feature>
<feature type="transmembrane region" description="Helical" evidence="1">
    <location>
        <begin position="203"/>
        <end position="219"/>
    </location>
</feature>
<dbReference type="InterPro" id="IPR003675">
    <property type="entry name" value="Rce1/LyrA-like_dom"/>
</dbReference>
<name>A0A1H1SH21_9GAMM</name>
<proteinExistence type="predicted"/>
<feature type="transmembrane region" description="Helical" evidence="1">
    <location>
        <begin position="180"/>
        <end position="197"/>
    </location>
</feature>
<dbReference type="AlphaFoldDB" id="A0A1H1SH21"/>
<dbReference type="GO" id="GO:0006508">
    <property type="term" value="P:proteolysis"/>
    <property type="evidence" value="ECO:0007669"/>
    <property type="project" value="UniProtKB-KW"/>
</dbReference>
<dbReference type="STRING" id="487184.SAMN05216421_1588"/>
<keyword evidence="3" id="KW-0645">Protease</keyword>
<keyword evidence="3" id="KW-0378">Hydrolase</keyword>
<dbReference type="PANTHER" id="PTHR36435:SF1">
    <property type="entry name" value="CAAX AMINO TERMINAL PROTEASE FAMILY PROTEIN"/>
    <property type="match status" value="1"/>
</dbReference>
<evidence type="ECO:0000313" key="3">
    <source>
        <dbReference type="EMBL" id="SDS47305.1"/>
    </source>
</evidence>
<reference evidence="4" key="1">
    <citation type="submission" date="2016-10" db="EMBL/GenBank/DDBJ databases">
        <authorList>
            <person name="Varghese N."/>
            <person name="Submissions S."/>
        </authorList>
    </citation>
    <scope>NUCLEOTIDE SEQUENCE [LARGE SCALE GENOMIC DNA]</scope>
    <source>
        <strain evidence="4">NRRL B-51270</strain>
    </source>
</reference>
<feature type="transmembrane region" description="Helical" evidence="1">
    <location>
        <begin position="96"/>
        <end position="115"/>
    </location>
</feature>
<dbReference type="Pfam" id="PF02517">
    <property type="entry name" value="Rce1-like"/>
    <property type="match status" value="1"/>
</dbReference>